<dbReference type="AlphaFoldDB" id="A0A0K6G484"/>
<feature type="compositionally biased region" description="Acidic residues" evidence="1">
    <location>
        <begin position="305"/>
        <end position="336"/>
    </location>
</feature>
<organism evidence="2 3">
    <name type="scientific">Rhizoctonia solani</name>
    <dbReference type="NCBI Taxonomy" id="456999"/>
    <lineage>
        <taxon>Eukaryota</taxon>
        <taxon>Fungi</taxon>
        <taxon>Dikarya</taxon>
        <taxon>Basidiomycota</taxon>
        <taxon>Agaricomycotina</taxon>
        <taxon>Agaricomycetes</taxon>
        <taxon>Cantharellales</taxon>
        <taxon>Ceratobasidiaceae</taxon>
        <taxon>Rhizoctonia</taxon>
    </lineage>
</organism>
<reference evidence="2 3" key="1">
    <citation type="submission" date="2015-07" db="EMBL/GenBank/DDBJ databases">
        <authorList>
            <person name="Noorani M."/>
        </authorList>
    </citation>
    <scope>NUCLEOTIDE SEQUENCE [LARGE SCALE GENOMIC DNA]</scope>
    <source>
        <strain evidence="2">BBA 69670</strain>
    </source>
</reference>
<feature type="compositionally biased region" description="Basic and acidic residues" evidence="1">
    <location>
        <begin position="258"/>
        <end position="277"/>
    </location>
</feature>
<feature type="compositionally biased region" description="Polar residues" evidence="1">
    <location>
        <begin position="154"/>
        <end position="181"/>
    </location>
</feature>
<feature type="compositionally biased region" description="Pro residues" evidence="1">
    <location>
        <begin position="198"/>
        <end position="219"/>
    </location>
</feature>
<accession>A0A0K6G484</accession>
<feature type="compositionally biased region" description="Polar residues" evidence="1">
    <location>
        <begin position="120"/>
        <end position="135"/>
    </location>
</feature>
<feature type="region of interest" description="Disordered" evidence="1">
    <location>
        <begin position="1"/>
        <end position="46"/>
    </location>
</feature>
<dbReference type="Proteomes" id="UP000044841">
    <property type="component" value="Unassembled WGS sequence"/>
</dbReference>
<evidence type="ECO:0000313" key="3">
    <source>
        <dbReference type="Proteomes" id="UP000044841"/>
    </source>
</evidence>
<evidence type="ECO:0000256" key="1">
    <source>
        <dbReference type="SAM" id="MobiDB-lite"/>
    </source>
</evidence>
<dbReference type="EMBL" id="CYGV01001341">
    <property type="protein sequence ID" value="CUA73052.1"/>
    <property type="molecule type" value="Genomic_DNA"/>
</dbReference>
<gene>
    <name evidence="2" type="ORF">RSOLAG22IIIB_10496</name>
</gene>
<proteinExistence type="predicted"/>
<sequence>MEHTRSSFGRAIKKTERGALQDSTIERDKQKRKQAKVNKELGEESQVWLESADQIAERMAWPKDYESKKQLVLQRVMQLTGHDYSNALRILGAVPPNSSRSQEGASFYPSVTVHGDPLSNKPSESQNAHADTESQPAAKKVRLEVQNVPIPHTSRVSVNVESQTDRGSQPAASEDYTNAHSEVTRKVDKGKKRALPSESPPLRSPLPSPSLSPSPPPRPTHASMTSYAEPPRPDSLHNGHSNSGRIDSLPGPMDLLDDFERALPLIDRDEWDKESEQSNRYPRLRGICNSNGNSSEDGEGKENGEGGDEEGKEEDDEDTGDERDERDEGDEDQEDDTLGRNGRRNG</sequence>
<protein>
    <submittedName>
        <fullName evidence="2">Uncharacterized protein</fullName>
    </submittedName>
</protein>
<feature type="region of interest" description="Disordered" evidence="1">
    <location>
        <begin position="93"/>
        <end position="346"/>
    </location>
</feature>
<keyword evidence="3" id="KW-1185">Reference proteome</keyword>
<evidence type="ECO:0000313" key="2">
    <source>
        <dbReference type="EMBL" id="CUA73052.1"/>
    </source>
</evidence>
<feature type="compositionally biased region" description="Basic and acidic residues" evidence="1">
    <location>
        <begin position="13"/>
        <end position="29"/>
    </location>
</feature>
<name>A0A0K6G484_9AGAM</name>